<evidence type="ECO:0000313" key="10">
    <source>
        <dbReference type="EMBL" id="KAK9851894.1"/>
    </source>
</evidence>
<evidence type="ECO:0000259" key="8">
    <source>
        <dbReference type="PROSITE" id="PS50280"/>
    </source>
</evidence>
<evidence type="ECO:0000256" key="6">
    <source>
        <dbReference type="ARBA" id="ARBA00022723"/>
    </source>
</evidence>
<keyword evidence="4" id="KW-0808">Transferase</keyword>
<dbReference type="Pfam" id="PF00856">
    <property type="entry name" value="SET"/>
    <property type="match status" value="1"/>
</dbReference>
<dbReference type="PANTHER" id="PTHR46223">
    <property type="entry name" value="HISTONE-LYSINE N-METHYLTRANSFERASE SUV39H"/>
    <property type="match status" value="1"/>
</dbReference>
<dbReference type="PROSITE" id="PS50868">
    <property type="entry name" value="POST_SET"/>
    <property type="match status" value="1"/>
</dbReference>
<name>A0AAW1SR67_9CHLO</name>
<proteinExistence type="predicted"/>
<keyword evidence="3" id="KW-0489">Methyltransferase</keyword>
<feature type="domain" description="Post-SET" evidence="9">
    <location>
        <begin position="302"/>
        <end position="318"/>
    </location>
</feature>
<evidence type="ECO:0000256" key="1">
    <source>
        <dbReference type="ARBA" id="ARBA00004286"/>
    </source>
</evidence>
<dbReference type="SUPFAM" id="SSF82199">
    <property type="entry name" value="SET domain"/>
    <property type="match status" value="1"/>
</dbReference>
<evidence type="ECO:0000256" key="5">
    <source>
        <dbReference type="ARBA" id="ARBA00022691"/>
    </source>
</evidence>
<comment type="caution">
    <text evidence="10">The sequence shown here is derived from an EMBL/GenBank/DDBJ whole genome shotgun (WGS) entry which is preliminary data.</text>
</comment>
<evidence type="ECO:0000256" key="2">
    <source>
        <dbReference type="ARBA" id="ARBA00022454"/>
    </source>
</evidence>
<dbReference type="GO" id="GO:0042054">
    <property type="term" value="F:histone methyltransferase activity"/>
    <property type="evidence" value="ECO:0007669"/>
    <property type="project" value="InterPro"/>
</dbReference>
<keyword evidence="6" id="KW-0479">Metal-binding</keyword>
<reference evidence="10 11" key="1">
    <citation type="journal article" date="2024" name="Nat. Commun.">
        <title>Phylogenomics reveals the evolutionary origins of lichenization in chlorophyte algae.</title>
        <authorList>
            <person name="Puginier C."/>
            <person name="Libourel C."/>
            <person name="Otte J."/>
            <person name="Skaloud P."/>
            <person name="Haon M."/>
            <person name="Grisel S."/>
            <person name="Petersen M."/>
            <person name="Berrin J.G."/>
            <person name="Delaux P.M."/>
            <person name="Dal Grande F."/>
            <person name="Keller J."/>
        </authorList>
    </citation>
    <scope>NUCLEOTIDE SEQUENCE [LARGE SCALE GENOMIC DNA]</scope>
    <source>
        <strain evidence="10 11">SAG 2523</strain>
    </source>
</reference>
<dbReference type="Proteomes" id="UP001485043">
    <property type="component" value="Unassembled WGS sequence"/>
</dbReference>
<comment type="subcellular location">
    <subcellularLocation>
        <location evidence="1">Chromosome</location>
    </subcellularLocation>
</comment>
<dbReference type="InterPro" id="IPR007728">
    <property type="entry name" value="Pre-SET_dom"/>
</dbReference>
<sequence length="322" mass="33830">MAAAAQVCKTLRVTVQALIAKVRSDVSGGAEGMPIPCTSPRFGCPVPSGYTYTACNVLASGDLPSQGSGCSCREQALLHACRDDCPCGAAYEGPSRQRRLKEGAWDGGPIFECGQACKGCVRRCANRVSQQPIDMAMQIEKSDKGWGARACAHIHRGQFVAQYAGELITSTEATSRLVAIDAAPGPTCHALLAVREYLPSRQASLRLTIDATRVGNIARFFNHSCDGGNLELFVVRAHGALIPHVALFARRDISPGEELTFAYGAPCAGAAFGSEAKELVQGSSHELTSSSSKTCMPMASKAPQACLCGSVACLGFMPNEAV</sequence>
<dbReference type="GO" id="GO:0005634">
    <property type="term" value="C:nucleus"/>
    <property type="evidence" value="ECO:0007669"/>
    <property type="project" value="InterPro"/>
</dbReference>
<keyword evidence="7" id="KW-0862">Zinc</keyword>
<protein>
    <submittedName>
        <fullName evidence="10">Uncharacterized protein</fullName>
    </submittedName>
</protein>
<dbReference type="InterPro" id="IPR046341">
    <property type="entry name" value="SET_dom_sf"/>
</dbReference>
<dbReference type="GO" id="GO:0032259">
    <property type="term" value="P:methylation"/>
    <property type="evidence" value="ECO:0007669"/>
    <property type="project" value="UniProtKB-KW"/>
</dbReference>
<evidence type="ECO:0000259" key="9">
    <source>
        <dbReference type="PROSITE" id="PS50868"/>
    </source>
</evidence>
<evidence type="ECO:0000256" key="7">
    <source>
        <dbReference type="ARBA" id="ARBA00022833"/>
    </source>
</evidence>
<gene>
    <name evidence="10" type="ORF">WJX84_003782</name>
</gene>
<dbReference type="InterPro" id="IPR003616">
    <property type="entry name" value="Post-SET_dom"/>
</dbReference>
<dbReference type="GO" id="GO:0005694">
    <property type="term" value="C:chromosome"/>
    <property type="evidence" value="ECO:0007669"/>
    <property type="project" value="UniProtKB-SubCell"/>
</dbReference>
<dbReference type="PROSITE" id="PS50280">
    <property type="entry name" value="SET"/>
    <property type="match status" value="1"/>
</dbReference>
<dbReference type="InterPro" id="IPR050973">
    <property type="entry name" value="H3K9_Histone-Lys_N-MTase"/>
</dbReference>
<dbReference type="PANTHER" id="PTHR46223:SF3">
    <property type="entry name" value="HISTONE-LYSINE N-METHYLTRANSFERASE SET-23"/>
    <property type="match status" value="1"/>
</dbReference>
<dbReference type="GO" id="GO:0008270">
    <property type="term" value="F:zinc ion binding"/>
    <property type="evidence" value="ECO:0007669"/>
    <property type="project" value="InterPro"/>
</dbReference>
<dbReference type="SMART" id="SM00317">
    <property type="entry name" value="SET"/>
    <property type="match status" value="1"/>
</dbReference>
<evidence type="ECO:0000256" key="3">
    <source>
        <dbReference type="ARBA" id="ARBA00022603"/>
    </source>
</evidence>
<feature type="domain" description="SET" evidence="8">
    <location>
        <begin position="131"/>
        <end position="264"/>
    </location>
</feature>
<dbReference type="SMART" id="SM00468">
    <property type="entry name" value="PreSET"/>
    <property type="match status" value="1"/>
</dbReference>
<keyword evidence="2" id="KW-0158">Chromosome</keyword>
<evidence type="ECO:0000256" key="4">
    <source>
        <dbReference type="ARBA" id="ARBA00022679"/>
    </source>
</evidence>
<evidence type="ECO:0000313" key="11">
    <source>
        <dbReference type="Proteomes" id="UP001485043"/>
    </source>
</evidence>
<dbReference type="InterPro" id="IPR001214">
    <property type="entry name" value="SET_dom"/>
</dbReference>
<dbReference type="EMBL" id="JALJOV010001215">
    <property type="protein sequence ID" value="KAK9851894.1"/>
    <property type="molecule type" value="Genomic_DNA"/>
</dbReference>
<dbReference type="AlphaFoldDB" id="A0AAW1SR67"/>
<accession>A0AAW1SR67</accession>
<dbReference type="Gene3D" id="2.170.270.10">
    <property type="entry name" value="SET domain"/>
    <property type="match status" value="1"/>
</dbReference>
<keyword evidence="5" id="KW-0949">S-adenosyl-L-methionine</keyword>
<keyword evidence="11" id="KW-1185">Reference proteome</keyword>
<organism evidence="10 11">
    <name type="scientific">Apatococcus fuscideae</name>
    <dbReference type="NCBI Taxonomy" id="2026836"/>
    <lineage>
        <taxon>Eukaryota</taxon>
        <taxon>Viridiplantae</taxon>
        <taxon>Chlorophyta</taxon>
        <taxon>core chlorophytes</taxon>
        <taxon>Trebouxiophyceae</taxon>
        <taxon>Chlorellales</taxon>
        <taxon>Chlorellaceae</taxon>
        <taxon>Apatococcus</taxon>
    </lineage>
</organism>